<evidence type="ECO:0000256" key="1">
    <source>
        <dbReference type="ARBA" id="ARBA00022741"/>
    </source>
</evidence>
<dbReference type="OrthoDB" id="10042665at2759"/>
<name>A0A4P9Y2G3_9FUNG</name>
<dbReference type="InterPro" id="IPR003960">
    <property type="entry name" value="ATPase_AAA_CS"/>
</dbReference>
<dbReference type="PROSITE" id="PS00674">
    <property type="entry name" value="AAA"/>
    <property type="match status" value="1"/>
</dbReference>
<evidence type="ECO:0000256" key="3">
    <source>
        <dbReference type="RuleBase" id="RU003651"/>
    </source>
</evidence>
<dbReference type="GO" id="GO:0005694">
    <property type="term" value="C:chromosome"/>
    <property type="evidence" value="ECO:0007669"/>
    <property type="project" value="TreeGrafter"/>
</dbReference>
<gene>
    <name evidence="5" type="ORF">BJ684DRAFT_6915</name>
</gene>
<reference evidence="6" key="1">
    <citation type="journal article" date="2018" name="Nat. Microbiol.">
        <title>Leveraging single-cell genomics to expand the fungal tree of life.</title>
        <authorList>
            <person name="Ahrendt S.R."/>
            <person name="Quandt C.A."/>
            <person name="Ciobanu D."/>
            <person name="Clum A."/>
            <person name="Salamov A."/>
            <person name="Andreopoulos B."/>
            <person name="Cheng J.F."/>
            <person name="Woyke T."/>
            <person name="Pelin A."/>
            <person name="Henrissat B."/>
            <person name="Reynolds N.K."/>
            <person name="Benny G.L."/>
            <person name="Smith M.E."/>
            <person name="James T.Y."/>
            <person name="Grigoriev I.V."/>
        </authorList>
    </citation>
    <scope>NUCLEOTIDE SEQUENCE [LARGE SCALE GENOMIC DNA]</scope>
</reference>
<sequence length="232" mass="25710">EEESQSSLADECPLPSRHLEGVWSSLVYDTGIKDRLIRYAEAAMLLTDHAVDPNIISFHRTILLHGPPGTGKTSLARALSQQLAIRLSPRFPRASLIEIRAHSLFSRWFSESGKLVVRAFREVRQRAQDPQCLVCVLIDEVESLTAARQAALSGTEPADAIRAVNAVLTQLDKMKKYPNVFILTTSNISQAIDLAFMDRTDLKEYIGHPSIPAIHTILASTVEELTRTGILL</sequence>
<dbReference type="PANTHER" id="PTHR45991:SF1">
    <property type="entry name" value="PACHYTENE CHECKPOINT PROTEIN 2 HOMOLOG"/>
    <property type="match status" value="1"/>
</dbReference>
<dbReference type="GO" id="GO:0005524">
    <property type="term" value="F:ATP binding"/>
    <property type="evidence" value="ECO:0007669"/>
    <property type="project" value="UniProtKB-KW"/>
</dbReference>
<organism evidence="5 6">
    <name type="scientific">Piptocephalis cylindrospora</name>
    <dbReference type="NCBI Taxonomy" id="1907219"/>
    <lineage>
        <taxon>Eukaryota</taxon>
        <taxon>Fungi</taxon>
        <taxon>Fungi incertae sedis</taxon>
        <taxon>Zoopagomycota</taxon>
        <taxon>Zoopagomycotina</taxon>
        <taxon>Zoopagomycetes</taxon>
        <taxon>Zoopagales</taxon>
        <taxon>Piptocephalidaceae</taxon>
        <taxon>Piptocephalis</taxon>
    </lineage>
</organism>
<dbReference type="Gene3D" id="3.40.50.300">
    <property type="entry name" value="P-loop containing nucleotide triphosphate hydrolases"/>
    <property type="match status" value="1"/>
</dbReference>
<keyword evidence="1 3" id="KW-0547">Nucleotide-binding</keyword>
<dbReference type="InterPro" id="IPR027417">
    <property type="entry name" value="P-loop_NTPase"/>
</dbReference>
<dbReference type="PANTHER" id="PTHR45991">
    <property type="entry name" value="PACHYTENE CHECKPOINT PROTEIN 2"/>
    <property type="match status" value="1"/>
</dbReference>
<accession>A0A4P9Y2G3</accession>
<proteinExistence type="inferred from homology"/>
<dbReference type="AlphaFoldDB" id="A0A4P9Y2G3"/>
<dbReference type="GO" id="GO:0016887">
    <property type="term" value="F:ATP hydrolysis activity"/>
    <property type="evidence" value="ECO:0007669"/>
    <property type="project" value="InterPro"/>
</dbReference>
<dbReference type="SMART" id="SM00382">
    <property type="entry name" value="AAA"/>
    <property type="match status" value="1"/>
</dbReference>
<dbReference type="InterPro" id="IPR044539">
    <property type="entry name" value="Pch2-like"/>
</dbReference>
<dbReference type="Proteomes" id="UP000267251">
    <property type="component" value="Unassembled WGS sequence"/>
</dbReference>
<feature type="non-terminal residue" evidence="5">
    <location>
        <position position="232"/>
    </location>
</feature>
<feature type="domain" description="AAA+ ATPase" evidence="4">
    <location>
        <begin position="58"/>
        <end position="210"/>
    </location>
</feature>
<evidence type="ECO:0000313" key="6">
    <source>
        <dbReference type="Proteomes" id="UP000267251"/>
    </source>
</evidence>
<evidence type="ECO:0000259" key="4">
    <source>
        <dbReference type="SMART" id="SM00382"/>
    </source>
</evidence>
<evidence type="ECO:0000313" key="5">
    <source>
        <dbReference type="EMBL" id="RKP13068.1"/>
    </source>
</evidence>
<dbReference type="Pfam" id="PF00004">
    <property type="entry name" value="AAA"/>
    <property type="match status" value="1"/>
</dbReference>
<keyword evidence="2 3" id="KW-0067">ATP-binding</keyword>
<dbReference type="PRINTS" id="PR00300">
    <property type="entry name" value="CLPPROTEASEA"/>
</dbReference>
<comment type="similarity">
    <text evidence="3">Belongs to the AAA ATPase family.</text>
</comment>
<dbReference type="GO" id="GO:0007131">
    <property type="term" value="P:reciprocal meiotic recombination"/>
    <property type="evidence" value="ECO:0007669"/>
    <property type="project" value="TreeGrafter"/>
</dbReference>
<dbReference type="SUPFAM" id="SSF52540">
    <property type="entry name" value="P-loop containing nucleoside triphosphate hydrolases"/>
    <property type="match status" value="1"/>
</dbReference>
<dbReference type="GO" id="GO:0005634">
    <property type="term" value="C:nucleus"/>
    <property type="evidence" value="ECO:0007669"/>
    <property type="project" value="TreeGrafter"/>
</dbReference>
<protein>
    <submittedName>
        <fullName evidence="5">P-loop containing nucleoside triphosphate hydrolase protein</fullName>
    </submittedName>
</protein>
<evidence type="ECO:0000256" key="2">
    <source>
        <dbReference type="ARBA" id="ARBA00022840"/>
    </source>
</evidence>
<dbReference type="InterPro" id="IPR003959">
    <property type="entry name" value="ATPase_AAA_core"/>
</dbReference>
<keyword evidence="6" id="KW-1185">Reference proteome</keyword>
<dbReference type="GO" id="GO:0051598">
    <property type="term" value="P:meiotic recombination checkpoint signaling"/>
    <property type="evidence" value="ECO:0007669"/>
    <property type="project" value="TreeGrafter"/>
</dbReference>
<keyword evidence="5" id="KW-0378">Hydrolase</keyword>
<dbReference type="InterPro" id="IPR003593">
    <property type="entry name" value="AAA+_ATPase"/>
</dbReference>
<feature type="non-terminal residue" evidence="5">
    <location>
        <position position="1"/>
    </location>
</feature>
<dbReference type="EMBL" id="KZ988118">
    <property type="protein sequence ID" value="RKP13068.1"/>
    <property type="molecule type" value="Genomic_DNA"/>
</dbReference>
<dbReference type="InterPro" id="IPR001270">
    <property type="entry name" value="ClpA/B"/>
</dbReference>